<organism evidence="19 20">
    <name type="scientific">Tilletia controversa</name>
    <name type="common">dwarf bunt fungus</name>
    <dbReference type="NCBI Taxonomy" id="13291"/>
    <lineage>
        <taxon>Eukaryota</taxon>
        <taxon>Fungi</taxon>
        <taxon>Dikarya</taxon>
        <taxon>Basidiomycota</taxon>
        <taxon>Ustilaginomycotina</taxon>
        <taxon>Exobasidiomycetes</taxon>
        <taxon>Tilletiales</taxon>
        <taxon>Tilletiaceae</taxon>
        <taxon>Tilletia</taxon>
    </lineage>
</organism>
<accession>A0A8X7MR08</accession>
<evidence type="ECO:0000256" key="5">
    <source>
        <dbReference type="ARBA" id="ARBA00022801"/>
    </source>
</evidence>
<proteinExistence type="predicted"/>
<evidence type="ECO:0000259" key="16">
    <source>
        <dbReference type="PROSITE" id="PS50158"/>
    </source>
</evidence>
<keyword evidence="3" id="KW-0479">Metal-binding</keyword>
<keyword evidence="11" id="KW-0238">DNA-binding</keyword>
<dbReference type="GO" id="GO:0003723">
    <property type="term" value="F:RNA binding"/>
    <property type="evidence" value="ECO:0007669"/>
    <property type="project" value="UniProtKB-KW"/>
</dbReference>
<evidence type="ECO:0000259" key="17">
    <source>
        <dbReference type="PROSITE" id="PS50878"/>
    </source>
</evidence>
<evidence type="ECO:0000256" key="2">
    <source>
        <dbReference type="ARBA" id="ARBA00022670"/>
    </source>
</evidence>
<dbReference type="Pfam" id="PF00078">
    <property type="entry name" value="RVT_1"/>
    <property type="match status" value="1"/>
</dbReference>
<dbReference type="Gene3D" id="1.10.340.70">
    <property type="match status" value="1"/>
</dbReference>
<evidence type="ECO:0000256" key="3">
    <source>
        <dbReference type="ARBA" id="ARBA00022723"/>
    </source>
</evidence>
<dbReference type="GO" id="GO:0008270">
    <property type="term" value="F:zinc ion binding"/>
    <property type="evidence" value="ECO:0007669"/>
    <property type="project" value="UniProtKB-KW"/>
</dbReference>
<evidence type="ECO:0000256" key="4">
    <source>
        <dbReference type="ARBA" id="ARBA00022750"/>
    </source>
</evidence>
<protein>
    <recommendedName>
        <fullName evidence="21">Reverse transcriptase</fullName>
    </recommendedName>
</protein>
<evidence type="ECO:0000256" key="11">
    <source>
        <dbReference type="ARBA" id="ARBA00023125"/>
    </source>
</evidence>
<dbReference type="InterPro" id="IPR043502">
    <property type="entry name" value="DNA/RNA_pol_sf"/>
</dbReference>
<dbReference type="FunFam" id="3.10.20.370:FF:000001">
    <property type="entry name" value="Retrovirus-related Pol polyprotein from transposon 17.6-like protein"/>
    <property type="match status" value="1"/>
</dbReference>
<keyword evidence="5" id="KW-0378">Hydrolase</keyword>
<dbReference type="GO" id="GO:0006397">
    <property type="term" value="P:mRNA processing"/>
    <property type="evidence" value="ECO:0007669"/>
    <property type="project" value="UniProtKB-KW"/>
</dbReference>
<sequence length="1566" mass="175225">MGNCYHCHQPGHQKRDCPRLKDAVRVVRNTLVALETGTDEQRDAAIQEVMSRRPPSPPAHEHPTDDNDVPRVRNARAVRVSGYDSSESEEDEASMRYVRAVDRGRSDSAPMADVPGARHRAVVAHKAAVYIGDARNRFELHVDGGSPLSMITPQALRSIAPFAEVHPPEPLKIRGYRGNDYQRTIGVVVLPVSFSTTNRVAPVICRFEFHVVSDCTGGWILGVDNMKADGIDARSKMERLEFEKRPDAEVKLLQAQDATVNPSAAAHLLCAEDTMVGPRTTRFVKVQNVKEDQIVRPWIFMGKEPESGAAQVPWCVVGPSTNAVELRNDADTPLVLKHGDPLGNLVPLDEEFESVGQLQERRGSMDKAGQKEVDGVMRSVAEVRALSDLQGWSSRGVDVRRVTLTHAEPDGADVLPEIDIKLPTSLDQTVKASSALSKEQQAQLSRVLSSHAVWPTPSRPIGTYEFGEVSLRLKGDQKDWVHSEPPRRTSPAQQRVIDETLAEHDALDISEPSRGPYASGVVLVQQRDKIRFCNDYRPLNKVTVDEYYTMPMTDVVFDCLGKAQYFTVIDLNKGYYQFLLDSASRDLTGFVKFRGLRRYKRMPFGLKSAPAWFQRAMDKTLGAARWEYAIAYLDDVVIFSDTFEDHLRHVDSILASLERAGLTVSPSKCYFGYDSVALLGFRVSSLGLMTDKEKTRAVLEFPEPTNGVEARRFFAMAAWYRRFVANFASRARPINESFLGDAFAWGDRERAAFHDIRRAITNAPVLSRPDFTKPFVLAVDASKTGLGGVLSQVDDEGRERPVLFLSRQTTTGEKNYAPTHLELMGVWWCVKKLHHYFDGSEVEVKTDHNALKWLWDLKPAEMFETRVQKFKAALAPLEGKVKVSYAKGKDNVVADALSRAPLPDRDYGEHDVNVCFRAVEFDGSKVRSASVEAERIVRAVSALRVGIDELDLWEKGYLADPRWRRIWTKAVERGSAMEISGNEEEADSDDSGSSASEKGSDKEEGEDEGLVIEVGSDEGKEKTDAATKGSGDDAEEGAAVKEQEVADKPRPTHLLPTLPPIRVLRPRKVMAVHRGTDDSLFFVQDRLLFVRFGDGTVKLCVPRSKLEQLIHEHHHAIRSGHPSADRTAANMSEYLFAHALSQRVTAHVQACYECQSNKPRRHKPYGDMEPIVTPSEVFHTCGVDFVSGVPRTADGFDAIMVVVDKYTKFAFFIKAKTTDTAETVARRFLEHVFPTTGLPKALISDRDTRFTSEFWECLTKSLDIKLRMSTAYHPQTDGLVERINQQLEIMLRHYVAIDQHDWDSKLAPLAMAHNAQRQASTGQSPFMLAFGREPSLFPLKDSVLAASDKPNATVAGLLAIYRDAQESAALAQERQKRAYNERHMKLDFKVGDSVMVDVKNYRMRLDPTDQARTKLAARYIGPFKVKRRIGELAYELDVPEWFTAHPVLPITALEPFKGYPDHFVPRAQAGVAAEGGLDELRVKGFLGRRPTVLDDNGKFDYLVEWAGPAPTWQADTKLPGLRWAQRRFEKRARTELELRRLRQRDTIILPDGQARADALLAASQGA</sequence>
<dbReference type="InterPro" id="IPR050951">
    <property type="entry name" value="Retrovirus_Pol_polyprotein"/>
</dbReference>
<dbReference type="EMBL" id="LWDE02000804">
    <property type="protein sequence ID" value="KAE8244059.1"/>
    <property type="molecule type" value="Genomic_DNA"/>
</dbReference>
<dbReference type="InterPro" id="IPR041577">
    <property type="entry name" value="RT_RNaseH_2"/>
</dbReference>
<keyword evidence="10" id="KW-0239">DNA-directed DNA polymerase</keyword>
<dbReference type="PROSITE" id="PS50994">
    <property type="entry name" value="INTEGRASE"/>
    <property type="match status" value="1"/>
</dbReference>
<dbReference type="Gene3D" id="3.30.420.10">
    <property type="entry name" value="Ribonuclease H-like superfamily/Ribonuclease H"/>
    <property type="match status" value="1"/>
</dbReference>
<dbReference type="Pfam" id="PF17921">
    <property type="entry name" value="Integrase_H2C2"/>
    <property type="match status" value="1"/>
</dbReference>
<feature type="domain" description="Integrase catalytic" evidence="18">
    <location>
        <begin position="1170"/>
        <end position="1333"/>
    </location>
</feature>
<dbReference type="GO" id="GO:0004190">
    <property type="term" value="F:aspartic-type endopeptidase activity"/>
    <property type="evidence" value="ECO:0007669"/>
    <property type="project" value="UniProtKB-KW"/>
</dbReference>
<feature type="domain" description="Reverse transcriptase" evidence="17">
    <location>
        <begin position="505"/>
        <end position="683"/>
    </location>
</feature>
<dbReference type="PROSITE" id="PS50878">
    <property type="entry name" value="RT_POL"/>
    <property type="match status" value="1"/>
</dbReference>
<evidence type="ECO:0008006" key="21">
    <source>
        <dbReference type="Google" id="ProtNLM"/>
    </source>
</evidence>
<keyword evidence="4" id="KW-0064">Aspartyl protease</keyword>
<dbReference type="InterPro" id="IPR036397">
    <property type="entry name" value="RNaseH_sf"/>
</dbReference>
<evidence type="ECO:0000256" key="6">
    <source>
        <dbReference type="ARBA" id="ARBA00022842"/>
    </source>
</evidence>
<feature type="domain" description="CCHC-type" evidence="16">
    <location>
        <begin position="4"/>
        <end position="19"/>
    </location>
</feature>
<keyword evidence="7" id="KW-0694">RNA-binding</keyword>
<feature type="compositionally biased region" description="Acidic residues" evidence="15">
    <location>
        <begin position="981"/>
        <end position="990"/>
    </location>
</feature>
<dbReference type="SMART" id="SM00343">
    <property type="entry name" value="ZnF_C2HC"/>
    <property type="match status" value="1"/>
</dbReference>
<evidence type="ECO:0000256" key="12">
    <source>
        <dbReference type="ARBA" id="ARBA00023172"/>
    </source>
</evidence>
<keyword evidence="14" id="KW-0863">Zinc-finger</keyword>
<dbReference type="InterPro" id="IPR043128">
    <property type="entry name" value="Rev_trsase/Diguanyl_cyclase"/>
</dbReference>
<keyword evidence="1" id="KW-0507">mRNA processing</keyword>
<dbReference type="Proteomes" id="UP000077684">
    <property type="component" value="Unassembled WGS sequence"/>
</dbReference>
<dbReference type="CDD" id="cd01647">
    <property type="entry name" value="RT_LTR"/>
    <property type="match status" value="1"/>
</dbReference>
<dbReference type="GO" id="GO:0003887">
    <property type="term" value="F:DNA-directed DNA polymerase activity"/>
    <property type="evidence" value="ECO:0007669"/>
    <property type="project" value="UniProtKB-KW"/>
</dbReference>
<dbReference type="PROSITE" id="PS50158">
    <property type="entry name" value="ZF_CCHC"/>
    <property type="match status" value="1"/>
</dbReference>
<dbReference type="FunFam" id="3.30.420.10:FF:000032">
    <property type="entry name" value="Retrovirus-related Pol polyprotein from transposon 297-like Protein"/>
    <property type="match status" value="1"/>
</dbReference>
<dbReference type="InterPro" id="IPR012337">
    <property type="entry name" value="RNaseH-like_sf"/>
</dbReference>
<evidence type="ECO:0000256" key="10">
    <source>
        <dbReference type="ARBA" id="ARBA00022932"/>
    </source>
</evidence>
<comment type="caution">
    <text evidence="19">The sequence shown here is derived from an EMBL/GenBank/DDBJ whole genome shotgun (WGS) entry which is preliminary data.</text>
</comment>
<feature type="region of interest" description="Disordered" evidence="15">
    <location>
        <begin position="50"/>
        <end position="72"/>
    </location>
</feature>
<evidence type="ECO:0000313" key="20">
    <source>
        <dbReference type="Proteomes" id="UP000077684"/>
    </source>
</evidence>
<dbReference type="InterPro" id="IPR056924">
    <property type="entry name" value="SH3_Tf2-1"/>
</dbReference>
<dbReference type="SUPFAM" id="SSF56672">
    <property type="entry name" value="DNA/RNA polymerases"/>
    <property type="match status" value="1"/>
</dbReference>
<dbReference type="Gene3D" id="4.10.60.10">
    <property type="entry name" value="Zinc finger, CCHC-type"/>
    <property type="match status" value="1"/>
</dbReference>
<evidence type="ECO:0000256" key="14">
    <source>
        <dbReference type="PROSITE-ProRule" id="PRU00047"/>
    </source>
</evidence>
<dbReference type="Gene3D" id="3.10.10.10">
    <property type="entry name" value="HIV Type 1 Reverse Transcriptase, subunit A, domain 1"/>
    <property type="match status" value="1"/>
</dbReference>
<dbReference type="GO" id="GO:0015074">
    <property type="term" value="P:DNA integration"/>
    <property type="evidence" value="ECO:0007669"/>
    <property type="project" value="UniProtKB-KW"/>
</dbReference>
<evidence type="ECO:0000256" key="8">
    <source>
        <dbReference type="ARBA" id="ARBA00022908"/>
    </source>
</evidence>
<dbReference type="Gene3D" id="3.30.70.270">
    <property type="match status" value="2"/>
</dbReference>
<dbReference type="InterPro" id="IPR001878">
    <property type="entry name" value="Znf_CCHC"/>
</dbReference>
<dbReference type="PANTHER" id="PTHR37984:SF5">
    <property type="entry name" value="PROTEIN NYNRIN-LIKE"/>
    <property type="match status" value="1"/>
</dbReference>
<keyword evidence="10" id="KW-0808">Transferase</keyword>
<dbReference type="GO" id="GO:0006508">
    <property type="term" value="P:proteolysis"/>
    <property type="evidence" value="ECO:0007669"/>
    <property type="project" value="UniProtKB-KW"/>
</dbReference>
<keyword evidence="8" id="KW-0229">DNA integration</keyword>
<gene>
    <name evidence="19" type="ORF">A4X06_0g5992</name>
</gene>
<feature type="region of interest" description="Disordered" evidence="15">
    <location>
        <begin position="976"/>
        <end position="1057"/>
    </location>
</feature>
<dbReference type="GO" id="GO:0003964">
    <property type="term" value="F:RNA-directed DNA polymerase activity"/>
    <property type="evidence" value="ECO:0007669"/>
    <property type="project" value="UniProtKB-KW"/>
</dbReference>
<evidence type="ECO:0000313" key="19">
    <source>
        <dbReference type="EMBL" id="KAE8244059.1"/>
    </source>
</evidence>
<keyword evidence="14" id="KW-0862">Zinc</keyword>
<keyword evidence="20" id="KW-1185">Reference proteome</keyword>
<dbReference type="GO" id="GO:0005634">
    <property type="term" value="C:nucleus"/>
    <property type="evidence" value="ECO:0007669"/>
    <property type="project" value="UniProtKB-ARBA"/>
</dbReference>
<dbReference type="Pfam" id="PF17919">
    <property type="entry name" value="RT_RNaseH_2"/>
    <property type="match status" value="1"/>
</dbReference>
<evidence type="ECO:0000256" key="13">
    <source>
        <dbReference type="ARBA" id="ARBA00023268"/>
    </source>
</evidence>
<dbReference type="InterPro" id="IPR000477">
    <property type="entry name" value="RT_dom"/>
</dbReference>
<keyword evidence="2" id="KW-0645">Protease</keyword>
<feature type="compositionally biased region" description="Basic and acidic residues" evidence="15">
    <location>
        <begin position="1038"/>
        <end position="1050"/>
    </location>
</feature>
<keyword evidence="9" id="KW-0695">RNA-directed DNA polymerase</keyword>
<dbReference type="InterPro" id="IPR041588">
    <property type="entry name" value="Integrase_H2C2"/>
</dbReference>
<name>A0A8X7MR08_9BASI</name>
<keyword evidence="13" id="KW-0511">Multifunctional enzyme</keyword>
<dbReference type="Pfam" id="PF24626">
    <property type="entry name" value="SH3_Tf2-1"/>
    <property type="match status" value="1"/>
</dbReference>
<feature type="compositionally biased region" description="Basic and acidic residues" evidence="15">
    <location>
        <begin position="59"/>
        <end position="71"/>
    </location>
</feature>
<dbReference type="GO" id="GO:0006310">
    <property type="term" value="P:DNA recombination"/>
    <property type="evidence" value="ECO:0007669"/>
    <property type="project" value="UniProtKB-KW"/>
</dbReference>
<evidence type="ECO:0000256" key="9">
    <source>
        <dbReference type="ARBA" id="ARBA00022918"/>
    </source>
</evidence>
<keyword evidence="6" id="KW-0460">Magnesium</keyword>
<dbReference type="PANTHER" id="PTHR37984">
    <property type="entry name" value="PROTEIN CBG26694"/>
    <property type="match status" value="1"/>
</dbReference>
<evidence type="ECO:0000256" key="7">
    <source>
        <dbReference type="ARBA" id="ARBA00022884"/>
    </source>
</evidence>
<dbReference type="SUPFAM" id="SSF57756">
    <property type="entry name" value="Retrovirus zinc finger-like domains"/>
    <property type="match status" value="1"/>
</dbReference>
<dbReference type="Pfam" id="PF00665">
    <property type="entry name" value="rve"/>
    <property type="match status" value="1"/>
</dbReference>
<keyword evidence="12" id="KW-0233">DNA recombination</keyword>
<evidence type="ECO:0000256" key="15">
    <source>
        <dbReference type="SAM" id="MobiDB-lite"/>
    </source>
</evidence>
<dbReference type="CDD" id="cd09274">
    <property type="entry name" value="RNase_HI_RT_Ty3"/>
    <property type="match status" value="1"/>
</dbReference>
<dbReference type="InterPro" id="IPR036875">
    <property type="entry name" value="Znf_CCHC_sf"/>
</dbReference>
<dbReference type="GO" id="GO:0003677">
    <property type="term" value="F:DNA binding"/>
    <property type="evidence" value="ECO:0007669"/>
    <property type="project" value="UniProtKB-KW"/>
</dbReference>
<dbReference type="FunFam" id="3.30.70.270:FF:000020">
    <property type="entry name" value="Transposon Tf2-6 polyprotein-like Protein"/>
    <property type="match status" value="1"/>
</dbReference>
<dbReference type="InterPro" id="IPR001584">
    <property type="entry name" value="Integrase_cat-core"/>
</dbReference>
<dbReference type="SUPFAM" id="SSF53098">
    <property type="entry name" value="Ribonuclease H-like"/>
    <property type="match status" value="1"/>
</dbReference>
<evidence type="ECO:0000259" key="18">
    <source>
        <dbReference type="PROSITE" id="PS50994"/>
    </source>
</evidence>
<dbReference type="Gene3D" id="3.10.20.370">
    <property type="match status" value="1"/>
</dbReference>
<reference evidence="19" key="1">
    <citation type="submission" date="2016-04" db="EMBL/GenBank/DDBJ databases">
        <authorList>
            <person name="Nguyen H.D."/>
            <person name="Samba Siva P."/>
            <person name="Cullis J."/>
            <person name="Levesque C.A."/>
            <person name="Hambleton S."/>
        </authorList>
    </citation>
    <scope>NUCLEOTIDE SEQUENCE</scope>
    <source>
        <strain evidence="19">DAOMC 236426</strain>
    </source>
</reference>
<reference evidence="19" key="2">
    <citation type="journal article" date="2019" name="IMA Fungus">
        <title>Genome sequencing and comparison of five Tilletia species to identify candidate genes for the detection of regulated species infecting wheat.</title>
        <authorList>
            <person name="Nguyen H.D.T."/>
            <person name="Sultana T."/>
            <person name="Kesanakurti P."/>
            <person name="Hambleton S."/>
        </authorList>
    </citation>
    <scope>NUCLEOTIDE SEQUENCE</scope>
    <source>
        <strain evidence="19">DAOMC 236426</strain>
    </source>
</reference>
<keyword evidence="10" id="KW-0548">Nucleotidyltransferase</keyword>
<evidence type="ECO:0000256" key="1">
    <source>
        <dbReference type="ARBA" id="ARBA00022664"/>
    </source>
</evidence>